<dbReference type="Pfam" id="PF07624">
    <property type="entry name" value="PSD2"/>
    <property type="match status" value="1"/>
</dbReference>
<dbReference type="InterPro" id="IPR009056">
    <property type="entry name" value="Cyt_c-like_dom"/>
</dbReference>
<gene>
    <name evidence="6" type="ordered locus">Acid_0841</name>
</gene>
<dbReference type="Pfam" id="PF07627">
    <property type="entry name" value="PSCyt3"/>
    <property type="match status" value="1"/>
</dbReference>
<dbReference type="AlphaFoldDB" id="Q02AS6"/>
<dbReference type="InterPro" id="IPR013043">
    <property type="entry name" value="DUF1595"/>
</dbReference>
<evidence type="ECO:0000259" key="5">
    <source>
        <dbReference type="PROSITE" id="PS51007"/>
    </source>
</evidence>
<dbReference type="InterPro" id="IPR013039">
    <property type="entry name" value="DUF1588"/>
</dbReference>
<evidence type="ECO:0000313" key="6">
    <source>
        <dbReference type="EMBL" id="ABJ81840.1"/>
    </source>
</evidence>
<dbReference type="Pfam" id="PF07635">
    <property type="entry name" value="PSCyt1"/>
    <property type="match status" value="1"/>
</dbReference>
<evidence type="ECO:0000256" key="4">
    <source>
        <dbReference type="PROSITE-ProRule" id="PRU00433"/>
    </source>
</evidence>
<sequence length="1221" mass="134480" precursor="true">MFGTVGMTPRTRWLRFRALCAIGLGSVGGIAFTAHFLPAQTSQSDQKALESSFGQLVKPFFAKNCVTCHNSDLSTAGLRVDQLDATLEDRQLKQWEAIRNRVKGGTMPPKGLPQPSAAERDQMVAWITQALEVARLRPAPKNGVVRRLTVAQYRNTLKELLKLDDDVTAGLPPDAVSREGFLNNKDTLQLSPLLTEAYFEVAEDALNRAIVDVNKKPWIQDFRVDLGAGINPAPLPEKLILGAGSQLLDNPDFVVTQPVPVKPFAFETHVMRTKFRYIEGYRGNDTVRGWRDFDSIYHAVFADMRGSGGYPKGKAYSTVPQGLLLRPAIPSEEIFEVDSTYGPKANFKISVRELPDYGRFRVTVTAAKYRDGLLLDHGANVQPKAADAVIIQDPKIPATVTIPKAGIYQVDVFTEEPAAGPPDVSRLTEGLTGAWPQTGDAGGSLSGKTAVVDSPLGKALSFSGTADGFAVPRKAIPTDDAHNVGEGDFSVAAWIRPGKLKREGLVSLGDSDRNEGWFLDIPDDKGALRFQTAGREAGASATVMTPGGVLHADTWQHVAVVVRRGRNDARIYVNGSLVGRAATGSAQFDDTKSDLQIGHIPRSSVFQGEMADVRLYRRPLEETEIQSLLQPGKQFVKSVPRRNADLTLRLGELQFIGALQPAFLVVRLEAGTLPVSAKYGGVRDMERMVLTPLAASDETAKRFATFEKRSPRLGVHLGLRRDCGSTFAPVGPPQVVSSEKPAKFVFEGAIRNFPSPEADKDNVNYLAGVREIGVRSEYTDGRDMPRLVIRSVEFEGPYYDSWPPVSHKNIFVDFDRKSDSQAYGRKIIRDFATRAYRRPITGADEAPPMAVFQKSLDSGRSFQDSVKDALLVVLTSPQFLFLIEMSKTPAPEPLDGYELASKLSYFLWNGPPDQKTLQLAAAGTLQKQLNSEAARMIADPRFSRFADEFTSQWLSLDKFQVLEPDRKKFPKLTRDTRAQLKQEPVEFVEYLIRNNLPVKNMIASDFIMANETVADYYGLGSKTDSGFGFVPVHHERKELGGVLTEGAILAGLSDGRESNPVKRGAWVARKIVAEPPNDPPPNVPPLKEETKNLTLRERLEAHRSAPACMQCHSKIDPWGVALEQFDAGGRLKQSPVDARSTLPDQTKVAGIDDLKKYLGEDRIDQVAFSVLKHLETYAAGRSLTYNELNYLKQDAVKLRAGGYRMKDLVLYVVNSAVFLEK</sequence>
<dbReference type="Pfam" id="PF07626">
    <property type="entry name" value="PSD3"/>
    <property type="match status" value="1"/>
</dbReference>
<dbReference type="GO" id="GO:0046872">
    <property type="term" value="F:metal ion binding"/>
    <property type="evidence" value="ECO:0007669"/>
    <property type="project" value="UniProtKB-KW"/>
</dbReference>
<reference evidence="6" key="1">
    <citation type="submission" date="2006-10" db="EMBL/GenBank/DDBJ databases">
        <title>Complete sequence of Solibacter usitatus Ellin6076.</title>
        <authorList>
            <consortium name="US DOE Joint Genome Institute"/>
            <person name="Copeland A."/>
            <person name="Lucas S."/>
            <person name="Lapidus A."/>
            <person name="Barry K."/>
            <person name="Detter J.C."/>
            <person name="Glavina del Rio T."/>
            <person name="Hammon N."/>
            <person name="Israni S."/>
            <person name="Dalin E."/>
            <person name="Tice H."/>
            <person name="Pitluck S."/>
            <person name="Thompson L.S."/>
            <person name="Brettin T."/>
            <person name="Bruce D."/>
            <person name="Han C."/>
            <person name="Tapia R."/>
            <person name="Gilna P."/>
            <person name="Schmutz J."/>
            <person name="Larimer F."/>
            <person name="Land M."/>
            <person name="Hauser L."/>
            <person name="Kyrpides N."/>
            <person name="Mikhailova N."/>
            <person name="Janssen P.H."/>
            <person name="Kuske C.R."/>
            <person name="Richardson P."/>
        </authorList>
    </citation>
    <scope>NUCLEOTIDE SEQUENCE</scope>
    <source>
        <strain evidence="6">Ellin6076</strain>
    </source>
</reference>
<dbReference type="STRING" id="234267.Acid_0841"/>
<dbReference type="InterPro" id="IPR013036">
    <property type="entry name" value="DUF1587"/>
</dbReference>
<dbReference type="InterPro" id="IPR013042">
    <property type="entry name" value="DUF1592"/>
</dbReference>
<dbReference type="Pfam" id="PF07631">
    <property type="entry name" value="PSD4"/>
    <property type="match status" value="1"/>
</dbReference>
<dbReference type="Pfam" id="PF13385">
    <property type="entry name" value="Laminin_G_3"/>
    <property type="match status" value="1"/>
</dbReference>
<dbReference type="SUPFAM" id="SSF46626">
    <property type="entry name" value="Cytochrome c"/>
    <property type="match status" value="1"/>
</dbReference>
<dbReference type="PROSITE" id="PS51007">
    <property type="entry name" value="CYTC"/>
    <property type="match status" value="1"/>
</dbReference>
<evidence type="ECO:0000256" key="3">
    <source>
        <dbReference type="ARBA" id="ARBA00023004"/>
    </source>
</evidence>
<dbReference type="SUPFAM" id="SSF49899">
    <property type="entry name" value="Concanavalin A-like lectins/glucanases"/>
    <property type="match status" value="1"/>
</dbReference>
<keyword evidence="3 4" id="KW-0408">Iron</keyword>
<proteinExistence type="predicted"/>
<dbReference type="GO" id="GO:0020037">
    <property type="term" value="F:heme binding"/>
    <property type="evidence" value="ECO:0007669"/>
    <property type="project" value="InterPro"/>
</dbReference>
<organism evidence="6">
    <name type="scientific">Solibacter usitatus (strain Ellin6076)</name>
    <dbReference type="NCBI Taxonomy" id="234267"/>
    <lineage>
        <taxon>Bacteria</taxon>
        <taxon>Pseudomonadati</taxon>
        <taxon>Acidobacteriota</taxon>
        <taxon>Terriglobia</taxon>
        <taxon>Bryobacterales</taxon>
        <taxon>Solibacteraceae</taxon>
        <taxon>Candidatus Solibacter</taxon>
    </lineage>
</organism>
<feature type="domain" description="Cytochrome c" evidence="5">
    <location>
        <begin position="44"/>
        <end position="131"/>
    </location>
</feature>
<dbReference type="GO" id="GO:0009055">
    <property type="term" value="F:electron transfer activity"/>
    <property type="evidence" value="ECO:0007669"/>
    <property type="project" value="InterPro"/>
</dbReference>
<dbReference type="InterPro" id="IPR011478">
    <property type="entry name" value="DUF1585"/>
</dbReference>
<keyword evidence="1 4" id="KW-0349">Heme</keyword>
<dbReference type="Pfam" id="PF07637">
    <property type="entry name" value="PSD5"/>
    <property type="match status" value="1"/>
</dbReference>
<dbReference type="InterPro" id="IPR011429">
    <property type="entry name" value="Cyt_c_Planctomycete-type"/>
</dbReference>
<dbReference type="EMBL" id="CP000473">
    <property type="protein sequence ID" value="ABJ81840.1"/>
    <property type="molecule type" value="Genomic_DNA"/>
</dbReference>
<evidence type="ECO:0000256" key="2">
    <source>
        <dbReference type="ARBA" id="ARBA00022723"/>
    </source>
</evidence>
<dbReference type="eggNOG" id="COG2010">
    <property type="taxonomic scope" value="Bacteria"/>
</dbReference>
<keyword evidence="2 4" id="KW-0479">Metal-binding</keyword>
<evidence type="ECO:0000256" key="1">
    <source>
        <dbReference type="ARBA" id="ARBA00022617"/>
    </source>
</evidence>
<dbReference type="Gene3D" id="2.60.120.200">
    <property type="match status" value="1"/>
</dbReference>
<dbReference type="HOGENOM" id="CLU_007458_0_0_0"/>
<dbReference type="InterPro" id="IPR036909">
    <property type="entry name" value="Cyt_c-like_dom_sf"/>
</dbReference>
<dbReference type="KEGG" id="sus:Acid_0841"/>
<dbReference type="InterPro" id="IPR013320">
    <property type="entry name" value="ConA-like_dom_sf"/>
</dbReference>
<protein>
    <recommendedName>
        <fullName evidence="5">Cytochrome c domain-containing protein</fullName>
    </recommendedName>
</protein>
<accession>Q02AS6</accession>
<name>Q02AS6_SOLUE</name>
<dbReference type="InParanoid" id="Q02AS6"/>